<keyword evidence="7" id="KW-1185">Reference proteome</keyword>
<reference evidence="6 7" key="1">
    <citation type="journal article" date="2018" name="Plant J.">
        <title>Genome sequences of Chlorella sorokiniana UTEX 1602 and Micractinium conductrix SAG 241.80: implications to maltose excretion by a green alga.</title>
        <authorList>
            <person name="Arriola M.B."/>
            <person name="Velmurugan N."/>
            <person name="Zhang Y."/>
            <person name="Plunkett M.H."/>
            <person name="Hondzo H."/>
            <person name="Barney B.M."/>
        </authorList>
    </citation>
    <scope>NUCLEOTIDE SEQUENCE [LARGE SCALE GENOMIC DNA]</scope>
    <source>
        <strain evidence="6 7">SAG 241.80</strain>
    </source>
</reference>
<dbReference type="EMBL" id="LHPF02000008">
    <property type="protein sequence ID" value="PSC73041.1"/>
    <property type="molecule type" value="Genomic_DNA"/>
</dbReference>
<dbReference type="SUPFAM" id="SSF53901">
    <property type="entry name" value="Thiolase-like"/>
    <property type="match status" value="1"/>
</dbReference>
<dbReference type="InterPro" id="IPR016039">
    <property type="entry name" value="Thiolase-like"/>
</dbReference>
<feature type="coiled-coil region" evidence="3">
    <location>
        <begin position="337"/>
        <end position="374"/>
    </location>
</feature>
<evidence type="ECO:0000259" key="5">
    <source>
        <dbReference type="Pfam" id="PF00108"/>
    </source>
</evidence>
<keyword evidence="1" id="KW-0276">Fatty acid metabolism</keyword>
<sequence length="626" mass="63384">MTTCLRCTPATATARQPAVLAQPHQVGARPALAACLQAAKDTRPSAAPRLPRRCFVIKVTAAPEAPSSTPETSSGLHDVVIVGAVRTPMCKAKAGALRDAPLDDLVVTVLKDLLRTTGVDPKEIGDVCFGSGLGPSSKRANEVRTALLLAGFPSSVPAYTVNSLLAGFGLGEALLPGSADPPSPCMGLSAGLPAATMTAGDVEQLRVQVARLQEQLGEEALLRRQAEEAVEAVAADRNRLQRARDELATALLAAERRAQEAEEEHLRAEAAAADLATQLQEAQRQAEAAAAASAGGGDAAAAAAARAGTPPRRRGRLGRGATESETAEAARDAEILLAELDKERLRSEELMRMLEAAEGEAVAATRKLDKAQLRIKQLGGKGGKGGSAEPGGGLTESASASSLEVLAGGGEAGGGGGGTLHQRIAALKASRDKLIAAFDAQAAEVERLSTDNAALAESLTQLRDVAGKWEAQAQDSLAQNERLKDLLEESATWSAPAAPAAPEGSSTEAAVAAAAAAHLAAAATSGPAAGAGTGGGAAGGGGGGDSSALAALCQRFERDLLLEKARSAQLDVQVRALCMELTRAAQSSGQMQAALMPMLGGIEARLVQVLGLRPRAGAGTQGSAAA</sequence>
<gene>
    <name evidence="6" type="ORF">C2E20_3714</name>
</gene>
<protein>
    <submittedName>
        <fullName evidence="6">3-ketoacyl-thiolase peroxisomal</fullName>
    </submittedName>
</protein>
<dbReference type="GO" id="GO:0006635">
    <property type="term" value="P:fatty acid beta-oxidation"/>
    <property type="evidence" value="ECO:0007669"/>
    <property type="project" value="TreeGrafter"/>
</dbReference>
<dbReference type="Gene3D" id="3.40.47.10">
    <property type="match status" value="1"/>
</dbReference>
<feature type="region of interest" description="Disordered" evidence="4">
    <location>
        <begin position="378"/>
        <end position="399"/>
    </location>
</feature>
<evidence type="ECO:0000313" key="7">
    <source>
        <dbReference type="Proteomes" id="UP000239649"/>
    </source>
</evidence>
<dbReference type="PANTHER" id="PTHR43853">
    <property type="entry name" value="3-KETOACYL-COA THIOLASE, PEROXISOMAL"/>
    <property type="match status" value="1"/>
</dbReference>
<dbReference type="InterPro" id="IPR020616">
    <property type="entry name" value="Thiolase_N"/>
</dbReference>
<evidence type="ECO:0000256" key="4">
    <source>
        <dbReference type="SAM" id="MobiDB-lite"/>
    </source>
</evidence>
<organism evidence="6 7">
    <name type="scientific">Micractinium conductrix</name>
    <dbReference type="NCBI Taxonomy" id="554055"/>
    <lineage>
        <taxon>Eukaryota</taxon>
        <taxon>Viridiplantae</taxon>
        <taxon>Chlorophyta</taxon>
        <taxon>core chlorophytes</taxon>
        <taxon>Trebouxiophyceae</taxon>
        <taxon>Chlorellales</taxon>
        <taxon>Chlorellaceae</taxon>
        <taxon>Chlorella clade</taxon>
        <taxon>Micractinium</taxon>
    </lineage>
</organism>
<dbReference type="Proteomes" id="UP000239649">
    <property type="component" value="Unassembled WGS sequence"/>
</dbReference>
<dbReference type="Pfam" id="PF00108">
    <property type="entry name" value="Thiolase_N"/>
    <property type="match status" value="1"/>
</dbReference>
<keyword evidence="3" id="KW-0175">Coiled coil</keyword>
<feature type="compositionally biased region" description="Gly residues" evidence="4">
    <location>
        <begin position="379"/>
        <end position="394"/>
    </location>
</feature>
<dbReference type="GO" id="GO:0010124">
    <property type="term" value="P:phenylacetate catabolic process"/>
    <property type="evidence" value="ECO:0007669"/>
    <property type="project" value="TreeGrafter"/>
</dbReference>
<dbReference type="STRING" id="554055.A0A2P6VG40"/>
<evidence type="ECO:0000256" key="2">
    <source>
        <dbReference type="ARBA" id="ARBA00023098"/>
    </source>
</evidence>
<evidence type="ECO:0000313" key="6">
    <source>
        <dbReference type="EMBL" id="PSC73041.1"/>
    </source>
</evidence>
<feature type="region of interest" description="Disordered" evidence="4">
    <location>
        <begin position="301"/>
        <end position="329"/>
    </location>
</feature>
<proteinExistence type="predicted"/>
<comment type="caution">
    <text evidence="6">The sequence shown here is derived from an EMBL/GenBank/DDBJ whole genome shotgun (WGS) entry which is preliminary data.</text>
</comment>
<feature type="compositionally biased region" description="Low complexity" evidence="4">
    <location>
        <begin position="301"/>
        <end position="310"/>
    </location>
</feature>
<keyword evidence="2" id="KW-0443">Lipid metabolism</keyword>
<dbReference type="GO" id="GO:0003988">
    <property type="term" value="F:acetyl-CoA C-acyltransferase activity"/>
    <property type="evidence" value="ECO:0007669"/>
    <property type="project" value="TreeGrafter"/>
</dbReference>
<evidence type="ECO:0000256" key="3">
    <source>
        <dbReference type="SAM" id="Coils"/>
    </source>
</evidence>
<dbReference type="PANTHER" id="PTHR43853:SF8">
    <property type="entry name" value="3-KETOACYL-COA THIOLASE, PEROXISOMAL"/>
    <property type="match status" value="1"/>
</dbReference>
<accession>A0A2P6VG40</accession>
<dbReference type="AlphaFoldDB" id="A0A2P6VG40"/>
<evidence type="ECO:0000256" key="1">
    <source>
        <dbReference type="ARBA" id="ARBA00022832"/>
    </source>
</evidence>
<feature type="domain" description="Thiolase N-terminal" evidence="5">
    <location>
        <begin position="79"/>
        <end position="164"/>
    </location>
</feature>
<dbReference type="InterPro" id="IPR050215">
    <property type="entry name" value="Thiolase-like_sf_Thiolase"/>
</dbReference>
<dbReference type="OrthoDB" id="515023at2759"/>
<name>A0A2P6VG40_9CHLO</name>
<feature type="coiled-coil region" evidence="3">
    <location>
        <begin position="202"/>
        <end position="292"/>
    </location>
</feature>